<keyword evidence="3" id="KW-0808">Transferase</keyword>
<feature type="transmembrane region" description="Helical" evidence="1">
    <location>
        <begin position="239"/>
        <end position="260"/>
    </location>
</feature>
<dbReference type="GO" id="GO:0016746">
    <property type="term" value="F:acyltransferase activity"/>
    <property type="evidence" value="ECO:0007669"/>
    <property type="project" value="UniProtKB-KW"/>
</dbReference>
<feature type="transmembrane region" description="Helical" evidence="1">
    <location>
        <begin position="87"/>
        <end position="108"/>
    </location>
</feature>
<evidence type="ECO:0000313" key="3">
    <source>
        <dbReference type="EMBL" id="MCC8361692.1"/>
    </source>
</evidence>
<dbReference type="PANTHER" id="PTHR23028:SF53">
    <property type="entry name" value="ACYL_TRANSF_3 DOMAIN-CONTAINING PROTEIN"/>
    <property type="match status" value="1"/>
</dbReference>
<accession>A0ABS8JDL0</accession>
<dbReference type="PANTHER" id="PTHR23028">
    <property type="entry name" value="ACETYLTRANSFERASE"/>
    <property type="match status" value="1"/>
</dbReference>
<dbReference type="EMBL" id="JAJGAK010000001">
    <property type="protein sequence ID" value="MCC8361692.1"/>
    <property type="molecule type" value="Genomic_DNA"/>
</dbReference>
<name>A0ABS8JDL0_9GAMM</name>
<organism evidence="3 4">
    <name type="scientific">Noviluteimonas lactosilytica</name>
    <dbReference type="NCBI Taxonomy" id="2888523"/>
    <lineage>
        <taxon>Bacteria</taxon>
        <taxon>Pseudomonadati</taxon>
        <taxon>Pseudomonadota</taxon>
        <taxon>Gammaproteobacteria</taxon>
        <taxon>Lysobacterales</taxon>
        <taxon>Lysobacteraceae</taxon>
        <taxon>Noviluteimonas</taxon>
    </lineage>
</organism>
<dbReference type="RefSeq" id="WP_230525346.1">
    <property type="nucleotide sequence ID" value="NZ_JAJGAK010000001.1"/>
</dbReference>
<feature type="transmembrane region" description="Helical" evidence="1">
    <location>
        <begin position="128"/>
        <end position="149"/>
    </location>
</feature>
<feature type="transmembrane region" description="Helical" evidence="1">
    <location>
        <begin position="272"/>
        <end position="292"/>
    </location>
</feature>
<keyword evidence="1" id="KW-1133">Transmembrane helix</keyword>
<comment type="caution">
    <text evidence="3">The sequence shown here is derived from an EMBL/GenBank/DDBJ whole genome shotgun (WGS) entry which is preliminary data.</text>
</comment>
<protein>
    <submittedName>
        <fullName evidence="3">Acyltransferase</fullName>
    </submittedName>
</protein>
<dbReference type="Proteomes" id="UP001165293">
    <property type="component" value="Unassembled WGS sequence"/>
</dbReference>
<feature type="domain" description="Acyltransferase 3" evidence="2">
    <location>
        <begin position="10"/>
        <end position="322"/>
    </location>
</feature>
<feature type="transmembrane region" description="Helical" evidence="1">
    <location>
        <begin position="41"/>
        <end position="66"/>
    </location>
</feature>
<evidence type="ECO:0000256" key="1">
    <source>
        <dbReference type="SAM" id="Phobius"/>
    </source>
</evidence>
<gene>
    <name evidence="3" type="ORF">LK996_01155</name>
</gene>
<feature type="transmembrane region" description="Helical" evidence="1">
    <location>
        <begin position="312"/>
        <end position="333"/>
    </location>
</feature>
<keyword evidence="1" id="KW-0472">Membrane</keyword>
<reference evidence="3" key="1">
    <citation type="submission" date="2021-10" db="EMBL/GenBank/DDBJ databases">
        <authorList>
            <person name="Lyu M."/>
            <person name="Wang X."/>
            <person name="Meng X."/>
            <person name="Xu K."/>
        </authorList>
    </citation>
    <scope>NUCLEOTIDE SEQUENCE</scope>
    <source>
        <strain evidence="3">A6</strain>
    </source>
</reference>
<sequence length="359" mass="40143">MRSTSGQHYIGLDHLRALAAFLVVCWHFIPVSQHASDEAPIGPFAVLHEGHTGVALFMVLSGYLFAKLLDGKRMLFAPFLLNRALRLLPLLSLVLLWNAMSWTSHGGSLGDYLTLLARGLVLPTWPNGGWSIVVEAQFYLLLPLILWAAAKSPKHLVRIIVVAMLVRVGVHLLRGNVQDFAYWTLGGRIDQFVGGILAWHCRDVVRGRGRYVIAWLAAFAVGWWAFDAVGGFYTTRDSVAWVFIPTVEAMTWGGLVAWYDSLRLEDSRLSRAIAFYGDVSYSIYLLHFFWVFKVASALERAGYPMTNTYAALAAAFVFFLAMGLPGWLTGKLIERPAMRWRRPYAVAETRIDLNAKPAV</sequence>
<feature type="transmembrane region" description="Helical" evidence="1">
    <location>
        <begin position="12"/>
        <end position="29"/>
    </location>
</feature>
<proteinExistence type="predicted"/>
<keyword evidence="3" id="KW-0012">Acyltransferase</keyword>
<evidence type="ECO:0000259" key="2">
    <source>
        <dbReference type="Pfam" id="PF01757"/>
    </source>
</evidence>
<feature type="transmembrane region" description="Helical" evidence="1">
    <location>
        <begin position="211"/>
        <end position="233"/>
    </location>
</feature>
<dbReference type="Pfam" id="PF01757">
    <property type="entry name" value="Acyl_transf_3"/>
    <property type="match status" value="1"/>
</dbReference>
<keyword evidence="4" id="KW-1185">Reference proteome</keyword>
<dbReference type="InterPro" id="IPR050879">
    <property type="entry name" value="Acyltransferase_3"/>
</dbReference>
<evidence type="ECO:0000313" key="4">
    <source>
        <dbReference type="Proteomes" id="UP001165293"/>
    </source>
</evidence>
<dbReference type="InterPro" id="IPR002656">
    <property type="entry name" value="Acyl_transf_3_dom"/>
</dbReference>
<keyword evidence="1" id="KW-0812">Transmembrane</keyword>